<comment type="caution">
    <text evidence="2">The sequence shown here is derived from an EMBL/GenBank/DDBJ whole genome shotgun (WGS) entry which is preliminary data.</text>
</comment>
<feature type="region of interest" description="Disordered" evidence="1">
    <location>
        <begin position="98"/>
        <end position="128"/>
    </location>
</feature>
<reference evidence="2" key="1">
    <citation type="journal article" date="2021" name="PeerJ">
        <title>Extensive microbial diversity within the chicken gut microbiome revealed by metagenomics and culture.</title>
        <authorList>
            <person name="Gilroy R."/>
            <person name="Ravi A."/>
            <person name="Getino M."/>
            <person name="Pursley I."/>
            <person name="Horton D.L."/>
            <person name="Alikhan N.F."/>
            <person name="Baker D."/>
            <person name="Gharbi K."/>
            <person name="Hall N."/>
            <person name="Watson M."/>
            <person name="Adriaenssens E.M."/>
            <person name="Foster-Nyarko E."/>
            <person name="Jarju S."/>
            <person name="Secka A."/>
            <person name="Antonio M."/>
            <person name="Oren A."/>
            <person name="Chaudhuri R.R."/>
            <person name="La Ragione R."/>
            <person name="Hildebrand F."/>
            <person name="Pallen M.J."/>
        </authorList>
    </citation>
    <scope>NUCLEOTIDE SEQUENCE</scope>
    <source>
        <strain evidence="2">ChiHejej3B27-2180</strain>
    </source>
</reference>
<dbReference type="EMBL" id="DXGK01000063">
    <property type="protein sequence ID" value="HIW70377.1"/>
    <property type="molecule type" value="Genomic_DNA"/>
</dbReference>
<protein>
    <submittedName>
        <fullName evidence="2">Uncharacterized protein</fullName>
    </submittedName>
</protein>
<name>A0A9D1U3I6_9LACO</name>
<evidence type="ECO:0000313" key="3">
    <source>
        <dbReference type="Proteomes" id="UP000886878"/>
    </source>
</evidence>
<organism evidence="2 3">
    <name type="scientific">Candidatus Limosilactobacillus merdipullorum</name>
    <dbReference type="NCBI Taxonomy" id="2838653"/>
    <lineage>
        <taxon>Bacteria</taxon>
        <taxon>Bacillati</taxon>
        <taxon>Bacillota</taxon>
        <taxon>Bacilli</taxon>
        <taxon>Lactobacillales</taxon>
        <taxon>Lactobacillaceae</taxon>
        <taxon>Limosilactobacillus</taxon>
    </lineage>
</organism>
<gene>
    <name evidence="2" type="ORF">H9876_03215</name>
</gene>
<sequence length="128" mass="14178">MKLRVTKKAADLLRAKFKLTRNDKALIRLVVVKPVNGTRQQAQITPQLVTAADQPIASSSVDGTDFYVDFADEWYFSGQVVTVDADHQELSYDLKQLAPQPSAPQPVEKTLASDATTSASSHFEELWD</sequence>
<evidence type="ECO:0000256" key="1">
    <source>
        <dbReference type="SAM" id="MobiDB-lite"/>
    </source>
</evidence>
<reference evidence="2" key="2">
    <citation type="submission" date="2021-04" db="EMBL/GenBank/DDBJ databases">
        <authorList>
            <person name="Gilroy R."/>
        </authorList>
    </citation>
    <scope>NUCLEOTIDE SEQUENCE</scope>
    <source>
        <strain evidence="2">ChiHejej3B27-2180</strain>
    </source>
</reference>
<evidence type="ECO:0000313" key="2">
    <source>
        <dbReference type="EMBL" id="HIW70377.1"/>
    </source>
</evidence>
<dbReference type="Proteomes" id="UP000886878">
    <property type="component" value="Unassembled WGS sequence"/>
</dbReference>
<proteinExistence type="predicted"/>
<feature type="compositionally biased region" description="Low complexity" evidence="1">
    <location>
        <begin position="110"/>
        <end position="121"/>
    </location>
</feature>
<dbReference type="AlphaFoldDB" id="A0A9D1U3I6"/>
<accession>A0A9D1U3I6</accession>